<sequence length="116" mass="13054">MAASRLLAMKRNPFALLAFGHNNGAATYKSLRIGAAIVGASYYRDGCILALWIRSCQSQSAQSAIVWPLLMTRWRDTTKWLTFRAKVMWLTYHRSGNICGSMHGVTKRPLLNNTSY</sequence>
<evidence type="ECO:0000313" key="1">
    <source>
        <dbReference type="EMBL" id="CAD7002231.1"/>
    </source>
</evidence>
<protein>
    <submittedName>
        <fullName evidence="1">(Mediterranean fruit fly) hypothetical protein</fullName>
    </submittedName>
</protein>
<gene>
    <name evidence="1" type="ORF">CCAP1982_LOCUS10728</name>
</gene>
<evidence type="ECO:0000313" key="2">
    <source>
        <dbReference type="Proteomes" id="UP000606786"/>
    </source>
</evidence>
<organism evidence="1 2">
    <name type="scientific">Ceratitis capitata</name>
    <name type="common">Mediterranean fruit fly</name>
    <name type="synonym">Tephritis capitata</name>
    <dbReference type="NCBI Taxonomy" id="7213"/>
    <lineage>
        <taxon>Eukaryota</taxon>
        <taxon>Metazoa</taxon>
        <taxon>Ecdysozoa</taxon>
        <taxon>Arthropoda</taxon>
        <taxon>Hexapoda</taxon>
        <taxon>Insecta</taxon>
        <taxon>Pterygota</taxon>
        <taxon>Neoptera</taxon>
        <taxon>Endopterygota</taxon>
        <taxon>Diptera</taxon>
        <taxon>Brachycera</taxon>
        <taxon>Muscomorpha</taxon>
        <taxon>Tephritoidea</taxon>
        <taxon>Tephritidae</taxon>
        <taxon>Ceratitis</taxon>
        <taxon>Ceratitis</taxon>
    </lineage>
</organism>
<accession>A0A811UU63</accession>
<name>A0A811UU63_CERCA</name>
<dbReference type="EMBL" id="CAJHJT010000034">
    <property type="protein sequence ID" value="CAD7002231.1"/>
    <property type="molecule type" value="Genomic_DNA"/>
</dbReference>
<reference evidence="1" key="1">
    <citation type="submission" date="2020-11" db="EMBL/GenBank/DDBJ databases">
        <authorList>
            <person name="Whitehead M."/>
        </authorList>
    </citation>
    <scope>NUCLEOTIDE SEQUENCE</scope>
    <source>
        <strain evidence="1">EGII</strain>
    </source>
</reference>
<dbReference type="Proteomes" id="UP000606786">
    <property type="component" value="Unassembled WGS sequence"/>
</dbReference>
<proteinExistence type="predicted"/>
<dbReference type="AlphaFoldDB" id="A0A811UU63"/>
<comment type="caution">
    <text evidence="1">The sequence shown here is derived from an EMBL/GenBank/DDBJ whole genome shotgun (WGS) entry which is preliminary data.</text>
</comment>
<keyword evidence="2" id="KW-1185">Reference proteome</keyword>